<dbReference type="GO" id="GO:0003677">
    <property type="term" value="F:DNA binding"/>
    <property type="evidence" value="ECO:0007669"/>
    <property type="project" value="UniProtKB-KW"/>
</dbReference>
<dbReference type="RefSeq" id="WP_110936167.1">
    <property type="nucleotide sequence ID" value="NZ_KZ614146.1"/>
</dbReference>
<dbReference type="EMBL" id="PDOE01000001">
    <property type="protein sequence ID" value="RKL69194.1"/>
    <property type="molecule type" value="Genomic_DNA"/>
</dbReference>
<protein>
    <submittedName>
        <fullName evidence="5">GntR family transcriptional regulator</fullName>
    </submittedName>
</protein>
<keyword evidence="1" id="KW-0805">Transcription regulation</keyword>
<dbReference type="SMART" id="SM00345">
    <property type="entry name" value="HTH_GNTR"/>
    <property type="match status" value="1"/>
</dbReference>
<sequence length="127" mass="14892">MKDSFHSSQPIYRQLADRINRQILRGELKPNDKLPSVRDMAIQSNVNPNTVQRTYRELEGISIVETRRGQGTFVTENKEVLSELREYLKKEEISRFVERMHEMGYNGKEIQFGVTAFLRDEKGDTEQ</sequence>
<evidence type="ECO:0000313" key="5">
    <source>
        <dbReference type="EMBL" id="RKL69194.1"/>
    </source>
</evidence>
<dbReference type="AlphaFoldDB" id="A0A3A9K872"/>
<dbReference type="InterPro" id="IPR036390">
    <property type="entry name" value="WH_DNA-bd_sf"/>
</dbReference>
<keyword evidence="3" id="KW-0804">Transcription</keyword>
<dbReference type="PANTHER" id="PTHR38445">
    <property type="entry name" value="HTH-TYPE TRANSCRIPTIONAL REPRESSOR YTRA"/>
    <property type="match status" value="1"/>
</dbReference>
<dbReference type="OrthoDB" id="362473at2"/>
<dbReference type="CDD" id="cd07377">
    <property type="entry name" value="WHTH_GntR"/>
    <property type="match status" value="1"/>
</dbReference>
<dbReference type="PANTHER" id="PTHR38445:SF6">
    <property type="entry name" value="GNTR-FAMILY TRANSCRIPTIONAL REGULATOR"/>
    <property type="match status" value="1"/>
</dbReference>
<gene>
    <name evidence="5" type="ORF">CR203_03950</name>
</gene>
<evidence type="ECO:0000313" key="6">
    <source>
        <dbReference type="Proteomes" id="UP000281498"/>
    </source>
</evidence>
<name>A0A3A9K872_9BACI</name>
<accession>A0A3A9K872</accession>
<dbReference type="GO" id="GO:0003700">
    <property type="term" value="F:DNA-binding transcription factor activity"/>
    <property type="evidence" value="ECO:0007669"/>
    <property type="project" value="InterPro"/>
</dbReference>
<comment type="caution">
    <text evidence="5">The sequence shown here is derived from an EMBL/GenBank/DDBJ whole genome shotgun (WGS) entry which is preliminary data.</text>
</comment>
<evidence type="ECO:0000259" key="4">
    <source>
        <dbReference type="PROSITE" id="PS50949"/>
    </source>
</evidence>
<dbReference type="PROSITE" id="PS50949">
    <property type="entry name" value="HTH_GNTR"/>
    <property type="match status" value="1"/>
</dbReference>
<dbReference type="InterPro" id="IPR036388">
    <property type="entry name" value="WH-like_DNA-bd_sf"/>
</dbReference>
<evidence type="ECO:0000256" key="3">
    <source>
        <dbReference type="ARBA" id="ARBA00023163"/>
    </source>
</evidence>
<dbReference type="Pfam" id="PF00392">
    <property type="entry name" value="GntR"/>
    <property type="match status" value="1"/>
</dbReference>
<keyword evidence="2" id="KW-0238">DNA-binding</keyword>
<reference evidence="5 6" key="1">
    <citation type="submission" date="2017-10" db="EMBL/GenBank/DDBJ databases">
        <title>Bacillus sp. nov., a halophilic bacterium isolated from a Keqin Lake.</title>
        <authorList>
            <person name="Wang H."/>
        </authorList>
    </citation>
    <scope>NUCLEOTIDE SEQUENCE [LARGE SCALE GENOMIC DNA]</scope>
    <source>
        <strain evidence="5 6">KCTC 13187</strain>
    </source>
</reference>
<evidence type="ECO:0000256" key="2">
    <source>
        <dbReference type="ARBA" id="ARBA00023125"/>
    </source>
</evidence>
<dbReference type="Proteomes" id="UP000281498">
    <property type="component" value="Unassembled WGS sequence"/>
</dbReference>
<dbReference type="InterPro" id="IPR000524">
    <property type="entry name" value="Tscrpt_reg_HTH_GntR"/>
</dbReference>
<dbReference type="SUPFAM" id="SSF46785">
    <property type="entry name" value="Winged helix' DNA-binding domain"/>
    <property type="match status" value="1"/>
</dbReference>
<proteinExistence type="predicted"/>
<feature type="domain" description="HTH gntR-type" evidence="4">
    <location>
        <begin position="9"/>
        <end position="77"/>
    </location>
</feature>
<evidence type="ECO:0000256" key="1">
    <source>
        <dbReference type="ARBA" id="ARBA00023015"/>
    </source>
</evidence>
<dbReference type="Gene3D" id="1.10.10.10">
    <property type="entry name" value="Winged helix-like DNA-binding domain superfamily/Winged helix DNA-binding domain"/>
    <property type="match status" value="1"/>
</dbReference>
<keyword evidence="6" id="KW-1185">Reference proteome</keyword>
<organism evidence="5 6">
    <name type="scientific">Salipaludibacillus neizhouensis</name>
    <dbReference type="NCBI Taxonomy" id="885475"/>
    <lineage>
        <taxon>Bacteria</taxon>
        <taxon>Bacillati</taxon>
        <taxon>Bacillota</taxon>
        <taxon>Bacilli</taxon>
        <taxon>Bacillales</taxon>
        <taxon>Bacillaceae</taxon>
    </lineage>
</organism>